<sequence>MNEADAAPADANHSRTPLISVITSTLNAATLLPFTIASLRAQTFRDFEWIVVDGASRDTTLDLLQDQEDLVTVLISEPDAGIYDAWNKACRHTSGEWLIFLGAGDELASADTLGNSAKLLQVTPRPTSFVYGRLELVSPDSRSLLEVFGAPWQEICRRWEIGRPALPPHGATFQRRSLFGESTPFDLRFPIAADSHFLLKHIRTGSPVFMLETVARTPRDGVSLRLDTALQVGREIAAINRDLGLVPPLRHKLLDIIRLIVIAAFSHLSPASAHRLADLTRRLAGKPPRWTVR</sequence>
<evidence type="ECO:0000313" key="2">
    <source>
        <dbReference type="EMBL" id="EXI87563.1"/>
    </source>
</evidence>
<dbReference type="Pfam" id="PF00535">
    <property type="entry name" value="Glycos_transf_2"/>
    <property type="match status" value="1"/>
</dbReference>
<dbReference type="GO" id="GO:0016757">
    <property type="term" value="F:glycosyltransferase activity"/>
    <property type="evidence" value="ECO:0007669"/>
    <property type="project" value="UniProtKB-KW"/>
</dbReference>
<dbReference type="Gene3D" id="3.90.550.10">
    <property type="entry name" value="Spore Coat Polysaccharide Biosynthesis Protein SpsA, Chain A"/>
    <property type="match status" value="1"/>
</dbReference>
<dbReference type="STRING" id="1454004.AW11_02427"/>
<dbReference type="PANTHER" id="PTHR43685">
    <property type="entry name" value="GLYCOSYLTRANSFERASE"/>
    <property type="match status" value="1"/>
</dbReference>
<evidence type="ECO:0000313" key="3">
    <source>
        <dbReference type="Proteomes" id="UP000022141"/>
    </source>
</evidence>
<comment type="caution">
    <text evidence="2">The sequence shown here is derived from an EMBL/GenBank/DDBJ whole genome shotgun (WGS) entry which is preliminary data.</text>
</comment>
<dbReference type="InterPro" id="IPR050834">
    <property type="entry name" value="Glycosyltransf_2"/>
</dbReference>
<dbReference type="AlphaFoldDB" id="A0A011NXZ7"/>
<name>A0A011NXZ7_ACCRE</name>
<gene>
    <name evidence="2" type="ORF">AW11_02427</name>
</gene>
<dbReference type="PATRIC" id="fig|1454004.3.peg.2508"/>
<feature type="domain" description="Glycosyltransferase 2-like" evidence="1">
    <location>
        <begin position="20"/>
        <end position="108"/>
    </location>
</feature>
<dbReference type="SUPFAM" id="SSF53448">
    <property type="entry name" value="Nucleotide-diphospho-sugar transferases"/>
    <property type="match status" value="1"/>
</dbReference>
<keyword evidence="2" id="KW-0328">Glycosyltransferase</keyword>
<keyword evidence="3" id="KW-1185">Reference proteome</keyword>
<dbReference type="InterPro" id="IPR001173">
    <property type="entry name" value="Glyco_trans_2-like"/>
</dbReference>
<dbReference type="eggNOG" id="COG0463">
    <property type="taxonomic scope" value="Bacteria"/>
</dbReference>
<protein>
    <submittedName>
        <fullName evidence="2">PGL/p-HBAD biosynthesis glycosyltransferase</fullName>
        <ecNumber evidence="2">2.4.1.-</ecNumber>
    </submittedName>
</protein>
<dbReference type="PANTHER" id="PTHR43685:SF2">
    <property type="entry name" value="GLYCOSYLTRANSFERASE 2-LIKE DOMAIN-CONTAINING PROTEIN"/>
    <property type="match status" value="1"/>
</dbReference>
<keyword evidence="2" id="KW-0808">Transferase</keyword>
<accession>A0A011NXZ7</accession>
<dbReference type="EC" id="2.4.1.-" evidence="2"/>
<dbReference type="InterPro" id="IPR029044">
    <property type="entry name" value="Nucleotide-diphossugar_trans"/>
</dbReference>
<organism evidence="2 3">
    <name type="scientific">Accumulibacter regalis</name>
    <dbReference type="NCBI Taxonomy" id="522306"/>
    <lineage>
        <taxon>Bacteria</taxon>
        <taxon>Pseudomonadati</taxon>
        <taxon>Pseudomonadota</taxon>
        <taxon>Betaproteobacteria</taxon>
        <taxon>Candidatus Accumulibacter</taxon>
    </lineage>
</organism>
<dbReference type="Proteomes" id="UP000022141">
    <property type="component" value="Unassembled WGS sequence"/>
</dbReference>
<proteinExistence type="predicted"/>
<reference evidence="2" key="1">
    <citation type="submission" date="2014-02" db="EMBL/GenBank/DDBJ databases">
        <title>Expanding our view of genomic diversity in Candidatus Accumulibacter clades.</title>
        <authorList>
            <person name="Skennerton C.T."/>
            <person name="Barr J.J."/>
            <person name="Slater F.R."/>
            <person name="Bond P.L."/>
            <person name="Tyson G.W."/>
        </authorList>
    </citation>
    <scope>NUCLEOTIDE SEQUENCE [LARGE SCALE GENOMIC DNA]</scope>
</reference>
<dbReference type="EMBL" id="JEMY01000033">
    <property type="protein sequence ID" value="EXI87563.1"/>
    <property type="molecule type" value="Genomic_DNA"/>
</dbReference>
<evidence type="ECO:0000259" key="1">
    <source>
        <dbReference type="Pfam" id="PF00535"/>
    </source>
</evidence>